<dbReference type="Proteomes" id="UP000005940">
    <property type="component" value="Chromosome"/>
</dbReference>
<keyword evidence="5" id="KW-1185">Reference proteome</keyword>
<dbReference type="InterPro" id="IPR003325">
    <property type="entry name" value="TerD"/>
</dbReference>
<feature type="compositionally biased region" description="Pro residues" evidence="2">
    <location>
        <begin position="390"/>
        <end position="403"/>
    </location>
</feature>
<evidence type="ECO:0000313" key="4">
    <source>
        <dbReference type="EMBL" id="QKM68480.1"/>
    </source>
</evidence>
<feature type="compositionally biased region" description="Low complexity" evidence="2">
    <location>
        <begin position="315"/>
        <end position="339"/>
    </location>
</feature>
<organism evidence="4 5">
    <name type="scientific">Streptomyces tsukubensis (strain DSM 42081 / NBRC 108919 / NRRL 18488 / 9993)</name>
    <dbReference type="NCBI Taxonomy" id="1114943"/>
    <lineage>
        <taxon>Bacteria</taxon>
        <taxon>Bacillati</taxon>
        <taxon>Actinomycetota</taxon>
        <taxon>Actinomycetes</taxon>
        <taxon>Kitasatosporales</taxon>
        <taxon>Streptomycetaceae</taxon>
        <taxon>Streptomyces</taxon>
    </lineage>
</organism>
<dbReference type="Gene3D" id="2.60.60.30">
    <property type="entry name" value="sav2460 like domains"/>
    <property type="match status" value="1"/>
</dbReference>
<proteinExistence type="inferred from homology"/>
<feature type="compositionally biased region" description="Low complexity" evidence="2">
    <location>
        <begin position="276"/>
        <end position="285"/>
    </location>
</feature>
<gene>
    <name evidence="4" type="ORF">STSU_016175</name>
</gene>
<sequence>MRYGPSAPGPGEGRSPRSGRPICRTCRTGRSARTGERRLCGARDRDEGHRRGGVPDVSMCRMTNIPKGANVHVPHAPLRVLMGYTPTPAVPVIESLALLLDAGDRARSRCDLLYVPDQTRHPSGAVAHLGRTNVLGILGYEDQIVQWDVILPVVEPEVGRILILATADGLSDGPVLGQVPGLYVQVQTVEGAPVARYDVTDAGSEKALLLGEFYRRDGGWKFRAVGQGYDSGLAGIVADYKRLGGAAGAAPAAGAPQFAPPPAGGAVPQFAPPPAAGAASGSVPQFAPPPYQAPPPAAGAASGSVPQFAPPPYQAPQQAPQQMPQQQQHTPPGPYHQQYGTQPGNQQYDPYAPPVMPQQAGATGQMRAPLPGRSYAPGHRIVDPVAPAAAPAPAPPFQVPQPPQQHHHQHQAQQPYQPPHDPLFGPVADLYRTPAQQPPEPAAPADPFARYPAFAPQSVRGSGNGAPLFPGPFPPGPILLEMVFRDRDTDWPVVHQLNQRRESANLLLGGECEGELVARAPAVAPDSYPLGVKVMASSDWTITALPLSGARRLGARVPAHGEGSDVLSYHGPEARLEIDYRGDPRDHESSMSLIAMGLDEIDMAEADFVDTDYLLTSAVGPFRQTVHLPGGTRLIHVSAKGGWTLTAHPHH</sequence>
<dbReference type="CDD" id="cd06974">
    <property type="entry name" value="TerD_like"/>
    <property type="match status" value="1"/>
</dbReference>
<name>A0A7G3UH88_STRT9</name>
<feature type="domain" description="TerD" evidence="3">
    <location>
        <begin position="66"/>
        <end position="240"/>
    </location>
</feature>
<dbReference type="InterPro" id="IPR051324">
    <property type="entry name" value="Stress/Tellurium_Resist"/>
</dbReference>
<feature type="region of interest" description="Disordered" evidence="2">
    <location>
        <begin position="260"/>
        <end position="419"/>
    </location>
</feature>
<dbReference type="EMBL" id="CP029159">
    <property type="protein sequence ID" value="QKM68480.1"/>
    <property type="molecule type" value="Genomic_DNA"/>
</dbReference>
<comment type="similarity">
    <text evidence="1">Belongs to the CAPAB/TerDEXZ family.</text>
</comment>
<feature type="region of interest" description="Disordered" evidence="2">
    <location>
        <begin position="1"/>
        <end position="26"/>
    </location>
</feature>
<dbReference type="PANTHER" id="PTHR32097">
    <property type="entry name" value="CAMP-BINDING PROTEIN 1-RELATED"/>
    <property type="match status" value="1"/>
</dbReference>
<accession>A0A7G3UH88</accession>
<dbReference type="AlphaFoldDB" id="A0A7G3UH88"/>
<reference evidence="4 5" key="1">
    <citation type="journal article" date="2012" name="J. Bacteriol.">
        <title>Draft genome of Streptomyces tsukubaensis NRRL 18488, the producer of the clinically important immunosuppressant tacrolimus (FK506).</title>
        <authorList>
            <person name="Barreiro C."/>
            <person name="Prieto C."/>
            <person name="Sola-Landa A."/>
            <person name="Solera E."/>
            <person name="Martinez-Castro M."/>
            <person name="Perez-Redondo R."/>
            <person name="Garcia-Estrada C."/>
            <person name="Aparicio J.F."/>
            <person name="Fernandez-Martinez L.T."/>
            <person name="Santos-Aberturas J."/>
            <person name="Salehi-Najafabadi Z."/>
            <person name="Rodriguez-Garcia A."/>
            <person name="Tauch A."/>
            <person name="Martin J.F."/>
        </authorList>
    </citation>
    <scope>NUCLEOTIDE SEQUENCE [LARGE SCALE GENOMIC DNA]</scope>
    <source>
        <strain evidence="5">DSM 42081 / NBRC 108919 / NRRL 18488 / 9993</strain>
    </source>
</reference>
<evidence type="ECO:0000313" key="5">
    <source>
        <dbReference type="Proteomes" id="UP000005940"/>
    </source>
</evidence>
<feature type="compositionally biased region" description="Low complexity" evidence="2">
    <location>
        <begin position="298"/>
        <end position="307"/>
    </location>
</feature>
<evidence type="ECO:0000256" key="1">
    <source>
        <dbReference type="ARBA" id="ARBA00008775"/>
    </source>
</evidence>
<evidence type="ECO:0000256" key="2">
    <source>
        <dbReference type="SAM" id="MobiDB-lite"/>
    </source>
</evidence>
<dbReference type="PANTHER" id="PTHR32097:SF4">
    <property type="entry name" value="GENERAL STRESS PROTEIN 16U"/>
    <property type="match status" value="1"/>
</dbReference>
<dbReference type="Pfam" id="PF02342">
    <property type="entry name" value="TerD"/>
    <property type="match status" value="1"/>
</dbReference>
<evidence type="ECO:0000259" key="3">
    <source>
        <dbReference type="Pfam" id="PF02342"/>
    </source>
</evidence>
<protein>
    <recommendedName>
        <fullName evidence="3">TerD domain-containing protein</fullName>
    </recommendedName>
</protein>
<feature type="compositionally biased region" description="Pro residues" evidence="2">
    <location>
        <begin position="286"/>
        <end position="297"/>
    </location>
</feature>